<dbReference type="RefSeq" id="WP_130610394.1">
    <property type="nucleotide sequence ID" value="NZ_AP019400.1"/>
</dbReference>
<evidence type="ECO:0000313" key="4">
    <source>
        <dbReference type="Proteomes" id="UP000289856"/>
    </source>
</evidence>
<dbReference type="InterPro" id="IPR036582">
    <property type="entry name" value="Mao_N_sf"/>
</dbReference>
<gene>
    <name evidence="3" type="ORF">KCTCHS21_33160</name>
</gene>
<reference evidence="3 4" key="1">
    <citation type="submission" date="2019-01" db="EMBL/GenBank/DDBJ databases">
        <title>Complete genome sequence of Cohnella hallensis HS21 isolated from Korean fir (Abies koreana) rhizospheric soil.</title>
        <authorList>
            <person name="Jiang L."/>
            <person name="Kang S.W."/>
            <person name="Kim S."/>
            <person name="Jung J."/>
            <person name="Kim C.Y."/>
            <person name="Kim D.H."/>
            <person name="Kim S.W."/>
            <person name="Lee J."/>
        </authorList>
    </citation>
    <scope>NUCLEOTIDE SEQUENCE [LARGE SCALE GENOMIC DNA]</scope>
    <source>
        <strain evidence="3 4">HS21</strain>
    </source>
</reference>
<dbReference type="EMBL" id="AP019400">
    <property type="protein sequence ID" value="BBI33917.1"/>
    <property type="molecule type" value="Genomic_DNA"/>
</dbReference>
<name>A0A3T1D757_9BACL</name>
<feature type="signal peptide" evidence="1">
    <location>
        <begin position="1"/>
        <end position="28"/>
    </location>
</feature>
<proteinExistence type="predicted"/>
<dbReference type="Proteomes" id="UP000289856">
    <property type="component" value="Chromosome"/>
</dbReference>
<evidence type="ECO:0000259" key="2">
    <source>
        <dbReference type="Pfam" id="PF07833"/>
    </source>
</evidence>
<dbReference type="AlphaFoldDB" id="A0A3T1D757"/>
<evidence type="ECO:0000256" key="1">
    <source>
        <dbReference type="SAM" id="SignalP"/>
    </source>
</evidence>
<sequence length="181" mass="20380">MIRGTKGKTFILLAALILSLAFAGLASAATPKLIKKDGNELVHLRQAAEMYGYSVKWDGKEKSVTLIYNDKMMDSKMKDDKMKDDKMMDEKMTDDKMMDSKMTDDKMTDDKMMDSKMTDDKMTDDSMKQGVQTIKLWIGSKNITVDGKLVKLDAAPILYRNNTYVVAALVTKYMKPSSIMG</sequence>
<dbReference type="OrthoDB" id="2627147at2"/>
<dbReference type="Pfam" id="PF07833">
    <property type="entry name" value="Cu_amine_oxidN1"/>
    <property type="match status" value="2"/>
</dbReference>
<dbReference type="InterPro" id="IPR012854">
    <property type="entry name" value="Cu_amine_oxidase-like_N"/>
</dbReference>
<dbReference type="Gene3D" id="3.30.457.10">
    <property type="entry name" value="Copper amine oxidase-like, N-terminal domain"/>
    <property type="match status" value="2"/>
</dbReference>
<accession>A0A3T1D757</accession>
<evidence type="ECO:0000313" key="3">
    <source>
        <dbReference type="EMBL" id="BBI33917.1"/>
    </source>
</evidence>
<feature type="domain" description="Copper amine oxidase-like N-terminal" evidence="2">
    <location>
        <begin position="34"/>
        <end position="82"/>
    </location>
</feature>
<feature type="domain" description="Copper amine oxidase-like N-terminal" evidence="2">
    <location>
        <begin position="127"/>
        <end position="173"/>
    </location>
</feature>
<protein>
    <recommendedName>
        <fullName evidence="2">Copper amine oxidase-like N-terminal domain-containing protein</fullName>
    </recommendedName>
</protein>
<keyword evidence="4" id="KW-1185">Reference proteome</keyword>
<dbReference type="SUPFAM" id="SSF55383">
    <property type="entry name" value="Copper amine oxidase, domain N"/>
    <property type="match status" value="2"/>
</dbReference>
<keyword evidence="1" id="KW-0732">Signal</keyword>
<organism evidence="3 4">
    <name type="scientific">Cohnella abietis</name>
    <dbReference type="NCBI Taxonomy" id="2507935"/>
    <lineage>
        <taxon>Bacteria</taxon>
        <taxon>Bacillati</taxon>
        <taxon>Bacillota</taxon>
        <taxon>Bacilli</taxon>
        <taxon>Bacillales</taxon>
        <taxon>Paenibacillaceae</taxon>
        <taxon>Cohnella</taxon>
    </lineage>
</organism>
<dbReference type="KEGG" id="cohn:KCTCHS21_33160"/>
<feature type="chain" id="PRO_5019402695" description="Copper amine oxidase-like N-terminal domain-containing protein" evidence="1">
    <location>
        <begin position="29"/>
        <end position="181"/>
    </location>
</feature>